<dbReference type="OrthoDB" id="8552908at2"/>
<dbReference type="NCBIfam" id="TIGR01525">
    <property type="entry name" value="ATPase-IB_hvy"/>
    <property type="match status" value="1"/>
</dbReference>
<keyword evidence="13 16" id="KW-0472">Membrane</keyword>
<sequence>MSEKSSCACEHAPIDAANDKAAAPHNLAKNESTGGQDTQSLALKIQNMDCPTEEKLIRLSLKTVAGIAALDFDLLNRILTVHHTLSNTDIIFSKLKEIGMSALPLPATTTASATTQTQTPSVSRRQIITMSIAAVAAFSSEFLAWRGAANDSLPVIMTALIAVFAGGIPTLKKAWVALRHLSLNIYLLMATAVIGAVAIGQWPEAAVVIVLFGIAELIEAASLDRARNAIAGLMAHAPETANTLQTNGEWKDSPVNEITLDQMIRVRAGERIALDGIVASGHSSVDQAAITGESMPVEKRTGDQVYAGTLNQSGTLQLRVSSLQADTMLSRIARSVQQAQSQRAPTQSLVDQFAAYYTPVVFVVALLIAVLPPLLGTNSWHDSLYQALVLLVIACPCALVISTPVTVVCGLALAAKRGILIKGGLYLEQGKNLRLIALDKTGTLTEGKPSLTDVIALAHLSQAEILQIAASLEAGSQHPVAYAILSRHAESGENLMPVLHFSSITASGVNGEINGQRYSLGNLRMFESLNLTLAPEVKKILDENLAQLEQQNKTVLILADTRHVLALLAVADKLRVSSQTAVRELQTMGIDLVMLTGDNAQTAKAIAAQVGISEVRSQLLPEEKLLAITQFSDKQITGMVGDGVNDAPALARAHIGFAMGAAGSDTALETADVALMQDDLRKLPEFIRISKQTARVLWQNIGFAISVKILFFALTLTGHSSMWMAVFADTGTSLLVVLNGLRLLRYQVSSVSETSSS</sequence>
<keyword evidence="8 16" id="KW-0067">ATP-binding</keyword>
<keyword evidence="6 16" id="KW-0547">Nucleotide-binding</keyword>
<dbReference type="InterPro" id="IPR027256">
    <property type="entry name" value="P-typ_ATPase_IB"/>
</dbReference>
<dbReference type="NCBIfam" id="TIGR01494">
    <property type="entry name" value="ATPase_P-type"/>
    <property type="match status" value="1"/>
</dbReference>
<feature type="transmembrane region" description="Helical" evidence="16">
    <location>
        <begin position="722"/>
        <end position="741"/>
    </location>
</feature>
<dbReference type="KEGG" id="upv:EJN92_14040"/>
<dbReference type="GO" id="GO:0046872">
    <property type="term" value="F:metal ion binding"/>
    <property type="evidence" value="ECO:0007669"/>
    <property type="project" value="UniProtKB-KW"/>
</dbReference>
<dbReference type="InterPro" id="IPR059000">
    <property type="entry name" value="ATPase_P-type_domA"/>
</dbReference>
<dbReference type="GO" id="GO:0005886">
    <property type="term" value="C:plasma membrane"/>
    <property type="evidence" value="ECO:0007669"/>
    <property type="project" value="UniProtKB-SubCell"/>
</dbReference>
<dbReference type="Gene3D" id="2.70.150.10">
    <property type="entry name" value="Calcium-transporting ATPase, cytoplasmic transduction domain A"/>
    <property type="match status" value="1"/>
</dbReference>
<name>A0A3S9HLN2_9BURK</name>
<dbReference type="PROSITE" id="PS00154">
    <property type="entry name" value="ATPASE_E1_E2"/>
    <property type="match status" value="1"/>
</dbReference>
<feature type="transmembrane region" description="Helical" evidence="16">
    <location>
        <begin position="353"/>
        <end position="375"/>
    </location>
</feature>
<dbReference type="InterPro" id="IPR008250">
    <property type="entry name" value="ATPase_P-typ_transduc_dom_A_sf"/>
</dbReference>
<evidence type="ECO:0000256" key="10">
    <source>
        <dbReference type="ARBA" id="ARBA00022989"/>
    </source>
</evidence>
<keyword evidence="12" id="KW-0406">Ion transport</keyword>
<keyword evidence="4 16" id="KW-0812">Transmembrane</keyword>
<evidence type="ECO:0000313" key="19">
    <source>
        <dbReference type="Proteomes" id="UP000275663"/>
    </source>
</evidence>
<dbReference type="PRINTS" id="PR00119">
    <property type="entry name" value="CATATPASE"/>
</dbReference>
<comment type="catalytic activity">
    <reaction evidence="14">
        <text>Zn(2+)(in) + ATP + H2O = Zn(2+)(out) + ADP + phosphate + H(+)</text>
        <dbReference type="Rhea" id="RHEA:20621"/>
        <dbReference type="ChEBI" id="CHEBI:15377"/>
        <dbReference type="ChEBI" id="CHEBI:15378"/>
        <dbReference type="ChEBI" id="CHEBI:29105"/>
        <dbReference type="ChEBI" id="CHEBI:30616"/>
        <dbReference type="ChEBI" id="CHEBI:43474"/>
        <dbReference type="ChEBI" id="CHEBI:456216"/>
        <dbReference type="EC" id="7.2.2.12"/>
    </reaction>
</comment>
<dbReference type="InterPro" id="IPR023298">
    <property type="entry name" value="ATPase_P-typ_TM_dom_sf"/>
</dbReference>
<keyword evidence="16" id="KW-1003">Cell membrane</keyword>
<keyword evidence="19" id="KW-1185">Reference proteome</keyword>
<dbReference type="RefSeq" id="WP_126128398.1">
    <property type="nucleotide sequence ID" value="NZ_CP034464.1"/>
</dbReference>
<keyword evidence="3" id="KW-0813">Transport</keyword>
<dbReference type="InterPro" id="IPR001757">
    <property type="entry name" value="P_typ_ATPase"/>
</dbReference>
<evidence type="ECO:0000256" key="9">
    <source>
        <dbReference type="ARBA" id="ARBA00022967"/>
    </source>
</evidence>
<keyword evidence="9" id="KW-1278">Translocase</keyword>
<evidence type="ECO:0000256" key="12">
    <source>
        <dbReference type="ARBA" id="ARBA00023065"/>
    </source>
</evidence>
<comment type="subcellular location">
    <subcellularLocation>
        <location evidence="16">Cell membrane</location>
    </subcellularLocation>
    <subcellularLocation>
        <location evidence="1">Endomembrane system</location>
        <topology evidence="1">Multi-pass membrane protein</topology>
    </subcellularLocation>
</comment>
<evidence type="ECO:0000256" key="7">
    <source>
        <dbReference type="ARBA" id="ARBA00022796"/>
    </source>
</evidence>
<evidence type="ECO:0000256" key="2">
    <source>
        <dbReference type="ARBA" id="ARBA00006024"/>
    </source>
</evidence>
<evidence type="ECO:0000256" key="15">
    <source>
        <dbReference type="ARBA" id="ARBA00049289"/>
    </source>
</evidence>
<feature type="transmembrane region" description="Helical" evidence="16">
    <location>
        <begin position="127"/>
        <end position="146"/>
    </location>
</feature>
<keyword evidence="7" id="KW-0187">Copper transport</keyword>
<dbReference type="AlphaFoldDB" id="A0A3S9HLN2"/>
<feature type="transmembrane region" description="Helical" evidence="16">
    <location>
        <begin position="387"/>
        <end position="414"/>
    </location>
</feature>
<keyword evidence="11" id="KW-0186">Copper</keyword>
<dbReference type="SUPFAM" id="SSF81665">
    <property type="entry name" value="Calcium ATPase, transmembrane domain M"/>
    <property type="match status" value="1"/>
</dbReference>
<evidence type="ECO:0000256" key="5">
    <source>
        <dbReference type="ARBA" id="ARBA00022723"/>
    </source>
</evidence>
<dbReference type="InterPro" id="IPR023214">
    <property type="entry name" value="HAD_sf"/>
</dbReference>
<dbReference type="InterPro" id="IPR051014">
    <property type="entry name" value="Cation_Transport_ATPase_IB"/>
</dbReference>
<dbReference type="GO" id="GO:0016887">
    <property type="term" value="F:ATP hydrolysis activity"/>
    <property type="evidence" value="ECO:0007669"/>
    <property type="project" value="InterPro"/>
</dbReference>
<dbReference type="InterPro" id="IPR023299">
    <property type="entry name" value="ATPase_P-typ_cyto_dom_N"/>
</dbReference>
<feature type="transmembrane region" description="Helical" evidence="16">
    <location>
        <begin position="183"/>
        <end position="199"/>
    </location>
</feature>
<dbReference type="SUPFAM" id="SSF55008">
    <property type="entry name" value="HMA, heavy metal-associated domain"/>
    <property type="match status" value="1"/>
</dbReference>
<dbReference type="SFLD" id="SFLDG00002">
    <property type="entry name" value="C1.7:_P-type_atpase_like"/>
    <property type="match status" value="1"/>
</dbReference>
<keyword evidence="5 16" id="KW-0479">Metal-binding</keyword>
<dbReference type="Gene3D" id="3.40.1110.10">
    <property type="entry name" value="Calcium-transporting ATPase, cytoplasmic domain N"/>
    <property type="match status" value="1"/>
</dbReference>
<dbReference type="GO" id="GO:0005524">
    <property type="term" value="F:ATP binding"/>
    <property type="evidence" value="ECO:0007669"/>
    <property type="project" value="UniProtKB-UniRule"/>
</dbReference>
<dbReference type="SUPFAM" id="SSF81653">
    <property type="entry name" value="Calcium ATPase, transduction domain A"/>
    <property type="match status" value="1"/>
</dbReference>
<dbReference type="FunFam" id="2.70.150.10:FF:000002">
    <property type="entry name" value="Copper-transporting ATPase 1, putative"/>
    <property type="match status" value="1"/>
</dbReference>
<gene>
    <name evidence="18" type="ORF">EJN92_14040</name>
</gene>
<dbReference type="SUPFAM" id="SSF56784">
    <property type="entry name" value="HAD-like"/>
    <property type="match status" value="1"/>
</dbReference>
<evidence type="ECO:0000256" key="6">
    <source>
        <dbReference type="ARBA" id="ARBA00022741"/>
    </source>
</evidence>
<organism evidence="18 19">
    <name type="scientific">Undibacterium parvum</name>
    <dbReference type="NCBI Taxonomy" id="401471"/>
    <lineage>
        <taxon>Bacteria</taxon>
        <taxon>Pseudomonadati</taxon>
        <taxon>Pseudomonadota</taxon>
        <taxon>Betaproteobacteria</taxon>
        <taxon>Burkholderiales</taxon>
        <taxon>Oxalobacteraceae</taxon>
        <taxon>Undibacterium</taxon>
    </lineage>
</organism>
<evidence type="ECO:0000256" key="16">
    <source>
        <dbReference type="RuleBase" id="RU362081"/>
    </source>
</evidence>
<evidence type="ECO:0000256" key="1">
    <source>
        <dbReference type="ARBA" id="ARBA00004127"/>
    </source>
</evidence>
<dbReference type="GO" id="GO:0016463">
    <property type="term" value="F:P-type zinc transporter activity"/>
    <property type="evidence" value="ECO:0007669"/>
    <property type="project" value="UniProtKB-EC"/>
</dbReference>
<dbReference type="GO" id="GO:0015086">
    <property type="term" value="F:cadmium ion transmembrane transporter activity"/>
    <property type="evidence" value="ECO:0007669"/>
    <property type="project" value="TreeGrafter"/>
</dbReference>
<dbReference type="GO" id="GO:0012505">
    <property type="term" value="C:endomembrane system"/>
    <property type="evidence" value="ECO:0007669"/>
    <property type="project" value="UniProtKB-SubCell"/>
</dbReference>
<dbReference type="FunFam" id="3.40.50.1000:FF:000144">
    <property type="entry name" value="copper-transporting ATPase 1 isoform X2"/>
    <property type="match status" value="1"/>
</dbReference>
<dbReference type="Proteomes" id="UP000275663">
    <property type="component" value="Chromosome"/>
</dbReference>
<dbReference type="Gene3D" id="3.40.50.1000">
    <property type="entry name" value="HAD superfamily/HAD-like"/>
    <property type="match status" value="1"/>
</dbReference>
<evidence type="ECO:0000256" key="4">
    <source>
        <dbReference type="ARBA" id="ARBA00022692"/>
    </source>
</evidence>
<dbReference type="SFLD" id="SFLDF00027">
    <property type="entry name" value="p-type_atpase"/>
    <property type="match status" value="1"/>
</dbReference>
<evidence type="ECO:0000259" key="17">
    <source>
        <dbReference type="Pfam" id="PF00122"/>
    </source>
</evidence>
<accession>A0A3S9HLN2</accession>
<dbReference type="PANTHER" id="PTHR48085:SF5">
    <property type="entry name" value="CADMIUM_ZINC-TRANSPORTING ATPASE HMA4-RELATED"/>
    <property type="match status" value="1"/>
</dbReference>
<keyword evidence="10 16" id="KW-1133">Transmembrane helix</keyword>
<dbReference type="NCBIfam" id="TIGR01511">
    <property type="entry name" value="ATPase-IB1_Cu"/>
    <property type="match status" value="1"/>
</dbReference>
<evidence type="ECO:0000256" key="3">
    <source>
        <dbReference type="ARBA" id="ARBA00022448"/>
    </source>
</evidence>
<evidence type="ECO:0000256" key="14">
    <source>
        <dbReference type="ARBA" id="ARBA00047308"/>
    </source>
</evidence>
<dbReference type="InterPro" id="IPR036163">
    <property type="entry name" value="HMA_dom_sf"/>
</dbReference>
<dbReference type="Pfam" id="PF00122">
    <property type="entry name" value="E1-E2_ATPase"/>
    <property type="match status" value="1"/>
</dbReference>
<comment type="catalytic activity">
    <reaction evidence="15">
        <text>Cu(+)(in) + ATP + H2O = Cu(+)(out) + ADP + phosphate + H(+)</text>
        <dbReference type="Rhea" id="RHEA:25792"/>
        <dbReference type="ChEBI" id="CHEBI:15377"/>
        <dbReference type="ChEBI" id="CHEBI:15378"/>
        <dbReference type="ChEBI" id="CHEBI:30616"/>
        <dbReference type="ChEBI" id="CHEBI:43474"/>
        <dbReference type="ChEBI" id="CHEBI:49552"/>
        <dbReference type="ChEBI" id="CHEBI:456216"/>
        <dbReference type="EC" id="7.2.2.8"/>
    </reaction>
</comment>
<evidence type="ECO:0000256" key="8">
    <source>
        <dbReference type="ARBA" id="ARBA00022840"/>
    </source>
</evidence>
<dbReference type="GO" id="GO:0140581">
    <property type="term" value="F:P-type monovalent copper transporter activity"/>
    <property type="evidence" value="ECO:0007669"/>
    <property type="project" value="UniProtKB-EC"/>
</dbReference>
<protein>
    <submittedName>
        <fullName evidence="18">Heavy metal translocating P-type ATPase</fullName>
    </submittedName>
</protein>
<evidence type="ECO:0000256" key="13">
    <source>
        <dbReference type="ARBA" id="ARBA00023136"/>
    </source>
</evidence>
<evidence type="ECO:0000313" key="18">
    <source>
        <dbReference type="EMBL" id="AZP13022.1"/>
    </source>
</evidence>
<comment type="similarity">
    <text evidence="2 16">Belongs to the cation transport ATPase (P-type) (TC 3.A.3) family. Type IB subfamily.</text>
</comment>
<feature type="transmembrane region" description="Helical" evidence="16">
    <location>
        <begin position="696"/>
        <end position="716"/>
    </location>
</feature>
<reference evidence="18 19" key="1">
    <citation type="journal article" date="2011" name="Int. J. Syst. Evol. Microbiol.">
        <title>Description of Undibacterium oligocarboniphilum sp. nov., isolated from purified water, and Undibacterium pigrum strain CCUG 49012 as the type strain of Undibacterium parvum sp. nov., and emended descriptions of the genus Undibacterium and the species Undibacterium pigrum.</title>
        <authorList>
            <person name="Eder W."/>
            <person name="Wanner G."/>
            <person name="Ludwig W."/>
            <person name="Busse H.J."/>
            <person name="Ziemke-Kageler F."/>
            <person name="Lang E."/>
        </authorList>
    </citation>
    <scope>NUCLEOTIDE SEQUENCE [LARGE SCALE GENOMIC DNA]</scope>
    <source>
        <strain evidence="18 19">DSM 23061</strain>
    </source>
</reference>
<dbReference type="SFLD" id="SFLDS00003">
    <property type="entry name" value="Haloacid_Dehalogenase"/>
    <property type="match status" value="1"/>
</dbReference>
<feature type="transmembrane region" description="Helical" evidence="16">
    <location>
        <begin position="152"/>
        <end position="171"/>
    </location>
</feature>
<dbReference type="PANTHER" id="PTHR48085">
    <property type="entry name" value="CADMIUM/ZINC-TRANSPORTING ATPASE HMA2-RELATED"/>
    <property type="match status" value="1"/>
</dbReference>
<dbReference type="InterPro" id="IPR044492">
    <property type="entry name" value="P_typ_ATPase_HD_dom"/>
</dbReference>
<dbReference type="InterPro" id="IPR036412">
    <property type="entry name" value="HAD-like_sf"/>
</dbReference>
<feature type="transmembrane region" description="Helical" evidence="16">
    <location>
        <begin position="205"/>
        <end position="223"/>
    </location>
</feature>
<feature type="domain" description="P-type ATPase A" evidence="17">
    <location>
        <begin position="237"/>
        <end position="337"/>
    </location>
</feature>
<dbReference type="Pfam" id="PF00702">
    <property type="entry name" value="Hydrolase"/>
    <property type="match status" value="1"/>
</dbReference>
<dbReference type="InterPro" id="IPR018303">
    <property type="entry name" value="ATPase_P-typ_P_site"/>
</dbReference>
<proteinExistence type="inferred from homology"/>
<evidence type="ECO:0000256" key="11">
    <source>
        <dbReference type="ARBA" id="ARBA00023008"/>
    </source>
</evidence>
<dbReference type="EMBL" id="CP034464">
    <property type="protein sequence ID" value="AZP13022.1"/>
    <property type="molecule type" value="Genomic_DNA"/>
</dbReference>